<keyword evidence="1" id="KW-1133">Transmembrane helix</keyword>
<keyword evidence="3" id="KW-1185">Reference proteome</keyword>
<feature type="transmembrane region" description="Helical" evidence="1">
    <location>
        <begin position="335"/>
        <end position="355"/>
    </location>
</feature>
<proteinExistence type="predicted"/>
<feature type="transmembrane region" description="Helical" evidence="1">
    <location>
        <begin position="362"/>
        <end position="379"/>
    </location>
</feature>
<feature type="transmembrane region" description="Helical" evidence="1">
    <location>
        <begin position="23"/>
        <end position="43"/>
    </location>
</feature>
<dbReference type="EMBL" id="FOBC01000002">
    <property type="protein sequence ID" value="SEK50203.1"/>
    <property type="molecule type" value="Genomic_DNA"/>
</dbReference>
<dbReference type="Proteomes" id="UP000198807">
    <property type="component" value="Unassembled WGS sequence"/>
</dbReference>
<evidence type="ECO:0000313" key="3">
    <source>
        <dbReference type="Proteomes" id="UP000198807"/>
    </source>
</evidence>
<organism evidence="2 3">
    <name type="scientific">Halomonas daqiaonensis</name>
    <dbReference type="NCBI Taxonomy" id="650850"/>
    <lineage>
        <taxon>Bacteria</taxon>
        <taxon>Pseudomonadati</taxon>
        <taxon>Pseudomonadota</taxon>
        <taxon>Gammaproteobacteria</taxon>
        <taxon>Oceanospirillales</taxon>
        <taxon>Halomonadaceae</taxon>
        <taxon>Halomonas</taxon>
    </lineage>
</organism>
<keyword evidence="1" id="KW-0812">Transmembrane</keyword>
<protein>
    <recommendedName>
        <fullName evidence="4">O-antigen ligase like membrane protein</fullName>
    </recommendedName>
</protein>
<reference evidence="3" key="1">
    <citation type="submission" date="2016-10" db="EMBL/GenBank/DDBJ databases">
        <authorList>
            <person name="Varghese N."/>
            <person name="Submissions S."/>
        </authorList>
    </citation>
    <scope>NUCLEOTIDE SEQUENCE [LARGE SCALE GENOMIC DNA]</scope>
    <source>
        <strain evidence="3">CGMCC 1.9150</strain>
    </source>
</reference>
<evidence type="ECO:0008006" key="4">
    <source>
        <dbReference type="Google" id="ProtNLM"/>
    </source>
</evidence>
<feature type="transmembrane region" description="Helical" evidence="1">
    <location>
        <begin position="111"/>
        <end position="131"/>
    </location>
</feature>
<feature type="transmembrane region" description="Helical" evidence="1">
    <location>
        <begin position="218"/>
        <end position="235"/>
    </location>
</feature>
<feature type="transmembrane region" description="Helical" evidence="1">
    <location>
        <begin position="385"/>
        <end position="403"/>
    </location>
</feature>
<keyword evidence="1" id="KW-0472">Membrane</keyword>
<accession>A0A1H7HIK1</accession>
<feature type="transmembrane region" description="Helical" evidence="1">
    <location>
        <begin position="242"/>
        <end position="261"/>
    </location>
</feature>
<dbReference type="RefSeq" id="WP_089710263.1">
    <property type="nucleotide sequence ID" value="NZ_FOBC01000002.1"/>
</dbReference>
<feature type="transmembrane region" description="Helical" evidence="1">
    <location>
        <begin position="55"/>
        <end position="76"/>
    </location>
</feature>
<gene>
    <name evidence="2" type="ORF">SAMN04488129_102230</name>
</gene>
<feature type="transmembrane region" description="Helical" evidence="1">
    <location>
        <begin position="151"/>
        <end position="173"/>
    </location>
</feature>
<evidence type="ECO:0000256" key="1">
    <source>
        <dbReference type="SAM" id="Phobius"/>
    </source>
</evidence>
<dbReference type="OrthoDB" id="7063071at2"/>
<dbReference type="AlphaFoldDB" id="A0A1H7HIK1"/>
<evidence type="ECO:0000313" key="2">
    <source>
        <dbReference type="EMBL" id="SEK50203.1"/>
    </source>
</evidence>
<sequence>MSAKRLQNFAVAYIAIWTISPPLFVSGSARLLVVMATVIWMVLEILRHDGLARRITLPVLMTLLFIGYTGLNELMLSGVEGVVRNTQIWIMLFFLVVWQSRQNDLKSLVSIFWLVLAVYPVWLFITIQTIVTVNDHAARIIVRSSPEALELSLQGVGGYTLVYGTLLLIPALIGMVNNPRTLRGDALPQPLHVLPRISLALVVLNLAMGVALVLTAGFSLAVIALAGILLSVTFLKSFTATRLLITVFATLFFSILARPILDVTLSALLPLAEGTNFVNKIRDVLASFQQGDAVGTAADRIQRYMRSLRLFVENPLIGVLSFDNTGKHSAILDNFARWGVFFGSVFVYLVTFPAVRVMCSNKRYFGVGLSMLAAVAVIFGMNNGFAAAGLMLYIMFPVSLHILSANRAQQSPRDEVVAHA</sequence>
<dbReference type="STRING" id="650850.SAMN04488129_102230"/>
<name>A0A1H7HIK1_9GAMM</name>
<feature type="transmembrane region" description="Helical" evidence="1">
    <location>
        <begin position="82"/>
        <end position="99"/>
    </location>
</feature>